<dbReference type="GO" id="GO:0043138">
    <property type="term" value="F:3'-5' DNA helicase activity"/>
    <property type="evidence" value="ECO:0007669"/>
    <property type="project" value="UniProtKB-EC"/>
</dbReference>
<sequence length="680" mass="77857">MKLESKITALKGIGEKRGKKFAELEIENIGDLLNYYPRDYEDQSNFKLLYEADIEEKATFIVKVLSVLEDRRIKRNLSITSFLIEDNSGTGKMSFFNMRYIKNQIKIGEAYLISGKVTKFKGQVQLTNPSFKILSEKNKFGKIYPIYPLKKDISNNEIIKAVEQVVDLKLFEENLPAQLIRKYDLMDKNESIKNIHIPKNKRSLIKARQRLVFEELFFFQLTLFTLRNKDIEMEVKPYKLESEIYNFINNLSFKLTSGQSKVVEEIFKDMTSGKRMNRLLQGDVGSGKTIIAIVAMYLTFLNGFQSTIMVPTEILARQHLENFRNILEPLGVKVELLVGSTSVKNKNRILTGIYNGEIDILIGTHALIEENVEFHNLGLNVTDEQHRFGVRQRQSLNVKEKSAHTLVMTATPIPRTLALVLYGDLDISTIDTMPPNRQKIDTIAINETMLDRALVFIKNEVKKGRQAYVICPLIEESEHFELDSATEVYEYLKENQFSDLNIALLHGKMSNDEKNEVMEKYSEGEIDVIVSTTVVEVGVNVPNATVILIYNAERFGLAQLHQLRGRVGRSSHKSYCILYNTSQSKISWERMKVMTDSTDGFYIANKDLELRGSGDILGVKQSGINTLKISQFPRDLNILKYAQSEAQNIFKNKDSLEEEEKLKLKKHILGNLKIDVSILN</sequence>
<dbReference type="OrthoDB" id="9804325at2"/>
<dbReference type="InterPro" id="IPR001650">
    <property type="entry name" value="Helicase_C-like"/>
</dbReference>
<dbReference type="EC" id="5.6.2.4" evidence="13 15"/>
<comment type="caution">
    <text evidence="18">The sequence shown here is derived from an EMBL/GenBank/DDBJ whole genome shotgun (WGS) entry which is preliminary data.</text>
</comment>
<dbReference type="RefSeq" id="WP_127724281.1">
    <property type="nucleotide sequence ID" value="NZ_RLIH01000005.1"/>
</dbReference>
<feature type="domain" description="Helicase ATP-binding" evidence="16">
    <location>
        <begin position="269"/>
        <end position="430"/>
    </location>
</feature>
<dbReference type="Gene3D" id="3.40.50.300">
    <property type="entry name" value="P-loop containing nucleotide triphosphate hydrolases"/>
    <property type="match status" value="2"/>
</dbReference>
<dbReference type="PROSITE" id="PS51194">
    <property type="entry name" value="HELICASE_CTER"/>
    <property type="match status" value="1"/>
</dbReference>
<dbReference type="NCBIfam" id="NF008168">
    <property type="entry name" value="PRK10917.2-2"/>
    <property type="match status" value="1"/>
</dbReference>
<evidence type="ECO:0000259" key="17">
    <source>
        <dbReference type="PROSITE" id="PS51194"/>
    </source>
</evidence>
<keyword evidence="7 15" id="KW-0067">ATP-binding</keyword>
<dbReference type="InterPro" id="IPR045562">
    <property type="entry name" value="RecG_dom3_C"/>
</dbReference>
<proteinExistence type="inferred from homology"/>
<evidence type="ECO:0000256" key="13">
    <source>
        <dbReference type="ARBA" id="ARBA00034808"/>
    </source>
</evidence>
<evidence type="ECO:0000259" key="16">
    <source>
        <dbReference type="PROSITE" id="PS51192"/>
    </source>
</evidence>
<comment type="catalytic activity">
    <reaction evidence="12 15">
        <text>Couples ATP hydrolysis with the unwinding of duplex DNA by translocating in the 3'-5' direction.</text>
        <dbReference type="EC" id="5.6.2.4"/>
    </reaction>
</comment>
<keyword evidence="19" id="KW-1185">Reference proteome</keyword>
<dbReference type="GO" id="GO:0006281">
    <property type="term" value="P:DNA repair"/>
    <property type="evidence" value="ECO:0007669"/>
    <property type="project" value="UniProtKB-UniRule"/>
</dbReference>
<dbReference type="NCBIfam" id="NF008165">
    <property type="entry name" value="PRK10917.1-3"/>
    <property type="match status" value="1"/>
</dbReference>
<gene>
    <name evidence="18" type="primary">recG</name>
    <name evidence="18" type="ORF">EF514_04750</name>
</gene>
<dbReference type="InterPro" id="IPR012340">
    <property type="entry name" value="NA-bd_OB-fold"/>
</dbReference>
<organism evidence="18 19">
    <name type="scientific">Anaerosphaera multitolerans</name>
    <dbReference type="NCBI Taxonomy" id="2487351"/>
    <lineage>
        <taxon>Bacteria</taxon>
        <taxon>Bacillati</taxon>
        <taxon>Bacillota</taxon>
        <taxon>Tissierellia</taxon>
        <taxon>Tissierellales</taxon>
        <taxon>Peptoniphilaceae</taxon>
        <taxon>Anaerosphaera</taxon>
    </lineage>
</organism>
<evidence type="ECO:0000256" key="2">
    <source>
        <dbReference type="ARBA" id="ARBA00017846"/>
    </source>
</evidence>
<dbReference type="PANTHER" id="PTHR47964:SF1">
    <property type="entry name" value="ATP-DEPENDENT DNA HELICASE HOMOLOG RECG, CHLOROPLASTIC"/>
    <property type="match status" value="1"/>
</dbReference>
<dbReference type="Gene3D" id="2.40.50.140">
    <property type="entry name" value="Nucleic acid-binding proteins"/>
    <property type="match status" value="1"/>
</dbReference>
<comment type="catalytic activity">
    <reaction evidence="14 15">
        <text>ATP + H2O = ADP + phosphate + H(+)</text>
        <dbReference type="Rhea" id="RHEA:13065"/>
        <dbReference type="ChEBI" id="CHEBI:15377"/>
        <dbReference type="ChEBI" id="CHEBI:15378"/>
        <dbReference type="ChEBI" id="CHEBI:30616"/>
        <dbReference type="ChEBI" id="CHEBI:43474"/>
        <dbReference type="ChEBI" id="CHEBI:456216"/>
        <dbReference type="EC" id="5.6.2.4"/>
    </reaction>
</comment>
<dbReference type="GO" id="GO:0016887">
    <property type="term" value="F:ATP hydrolysis activity"/>
    <property type="evidence" value="ECO:0007669"/>
    <property type="project" value="RHEA"/>
</dbReference>
<dbReference type="AlphaFoldDB" id="A0A437S7I5"/>
<evidence type="ECO:0000256" key="3">
    <source>
        <dbReference type="ARBA" id="ARBA00022741"/>
    </source>
</evidence>
<evidence type="ECO:0000256" key="9">
    <source>
        <dbReference type="ARBA" id="ARBA00023172"/>
    </source>
</evidence>
<evidence type="ECO:0000256" key="5">
    <source>
        <dbReference type="ARBA" id="ARBA00022801"/>
    </source>
</evidence>
<dbReference type="InterPro" id="IPR004609">
    <property type="entry name" value="ATP-dep_DNA_helicase_RecG"/>
</dbReference>
<evidence type="ECO:0000256" key="7">
    <source>
        <dbReference type="ARBA" id="ARBA00022840"/>
    </source>
</evidence>
<dbReference type="Pfam" id="PF00270">
    <property type="entry name" value="DEAD"/>
    <property type="match status" value="1"/>
</dbReference>
<dbReference type="SMART" id="SM00490">
    <property type="entry name" value="HELICc"/>
    <property type="match status" value="1"/>
</dbReference>
<comment type="similarity">
    <text evidence="1 15">Belongs to the helicase family. RecG subfamily.</text>
</comment>
<name>A0A437S7I5_9FIRM</name>
<evidence type="ECO:0000256" key="10">
    <source>
        <dbReference type="ARBA" id="ARBA00023204"/>
    </source>
</evidence>
<dbReference type="SUPFAM" id="SSF52540">
    <property type="entry name" value="P-loop containing nucleoside triphosphate hydrolases"/>
    <property type="match status" value="2"/>
</dbReference>
<dbReference type="GO" id="GO:0005524">
    <property type="term" value="F:ATP binding"/>
    <property type="evidence" value="ECO:0007669"/>
    <property type="project" value="UniProtKB-KW"/>
</dbReference>
<evidence type="ECO:0000313" key="18">
    <source>
        <dbReference type="EMBL" id="RVU54898.1"/>
    </source>
</evidence>
<evidence type="ECO:0000256" key="11">
    <source>
        <dbReference type="ARBA" id="ARBA00023235"/>
    </source>
</evidence>
<dbReference type="PANTHER" id="PTHR47964">
    <property type="entry name" value="ATP-DEPENDENT DNA HELICASE HOMOLOG RECG, CHLOROPLASTIC"/>
    <property type="match status" value="1"/>
</dbReference>
<dbReference type="CDD" id="cd18811">
    <property type="entry name" value="SF2_C_RecG"/>
    <property type="match status" value="1"/>
</dbReference>
<keyword evidence="8" id="KW-0238">DNA-binding</keyword>
<dbReference type="GO" id="GO:0006310">
    <property type="term" value="P:DNA recombination"/>
    <property type="evidence" value="ECO:0007669"/>
    <property type="project" value="UniProtKB-UniRule"/>
</dbReference>
<evidence type="ECO:0000256" key="8">
    <source>
        <dbReference type="ARBA" id="ARBA00023125"/>
    </source>
</evidence>
<dbReference type="InterPro" id="IPR014001">
    <property type="entry name" value="Helicase_ATP-bd"/>
</dbReference>
<keyword evidence="6 15" id="KW-0347">Helicase</keyword>
<evidence type="ECO:0000256" key="4">
    <source>
        <dbReference type="ARBA" id="ARBA00022763"/>
    </source>
</evidence>
<dbReference type="Pfam" id="PF00271">
    <property type="entry name" value="Helicase_C"/>
    <property type="match status" value="1"/>
</dbReference>
<dbReference type="CDD" id="cd04488">
    <property type="entry name" value="RecG_wedge_OBF"/>
    <property type="match status" value="1"/>
</dbReference>
<reference evidence="18 19" key="1">
    <citation type="submission" date="2018-11" db="EMBL/GenBank/DDBJ databases">
        <title>Genome sequencing and assembly of Anaerosphaera sp. nov., GS7-6-2.</title>
        <authorList>
            <person name="Rettenmaier R."/>
            <person name="Liebl W."/>
            <person name="Zverlov V."/>
        </authorList>
    </citation>
    <scope>NUCLEOTIDE SEQUENCE [LARGE SCALE GENOMIC DNA]</scope>
    <source>
        <strain evidence="18 19">GS7-6-2</strain>
    </source>
</reference>
<feature type="domain" description="Helicase C-terminal" evidence="17">
    <location>
        <begin position="449"/>
        <end position="609"/>
    </location>
</feature>
<dbReference type="Pfam" id="PF19833">
    <property type="entry name" value="RecG_dom3_C"/>
    <property type="match status" value="1"/>
</dbReference>
<keyword evidence="10 15" id="KW-0234">DNA repair</keyword>
<protein>
    <recommendedName>
        <fullName evidence="2 15">ATP-dependent DNA helicase RecG</fullName>
        <ecNumber evidence="13 15">5.6.2.4</ecNumber>
    </recommendedName>
</protein>
<evidence type="ECO:0000256" key="12">
    <source>
        <dbReference type="ARBA" id="ARBA00034617"/>
    </source>
</evidence>
<dbReference type="GO" id="GO:0003677">
    <property type="term" value="F:DNA binding"/>
    <property type="evidence" value="ECO:0007669"/>
    <property type="project" value="UniProtKB-KW"/>
</dbReference>
<keyword evidence="11" id="KW-0413">Isomerase</keyword>
<evidence type="ECO:0000256" key="15">
    <source>
        <dbReference type="RuleBase" id="RU363016"/>
    </source>
</evidence>
<evidence type="ECO:0000256" key="1">
    <source>
        <dbReference type="ARBA" id="ARBA00007504"/>
    </source>
</evidence>
<dbReference type="CDD" id="cd17992">
    <property type="entry name" value="DEXHc_RecG"/>
    <property type="match status" value="1"/>
</dbReference>
<dbReference type="InterPro" id="IPR033454">
    <property type="entry name" value="RecG_wedge"/>
</dbReference>
<accession>A0A437S7I5</accession>
<evidence type="ECO:0000313" key="19">
    <source>
        <dbReference type="Proteomes" id="UP000288812"/>
    </source>
</evidence>
<comment type="function">
    <text evidence="15">Plays a critical role in recombination and DNA repair. Helps process Holliday junction intermediates to mature products by catalyzing branch migration. Has replication fork regression activity, unwinds stalled or blocked replication forks to make a HJ that can be resolved. Has a DNA unwinding activity characteristic of a DNA helicase with 3'-5' polarity.</text>
</comment>
<keyword evidence="3 15" id="KW-0547">Nucleotide-binding</keyword>
<dbReference type="InterPro" id="IPR011545">
    <property type="entry name" value="DEAD/DEAH_box_helicase_dom"/>
</dbReference>
<dbReference type="Pfam" id="PF17191">
    <property type="entry name" value="RecG_wedge"/>
    <property type="match status" value="1"/>
</dbReference>
<keyword evidence="9 15" id="KW-0233">DNA recombination</keyword>
<dbReference type="PROSITE" id="PS51192">
    <property type="entry name" value="HELICASE_ATP_BIND_1"/>
    <property type="match status" value="1"/>
</dbReference>
<evidence type="ECO:0000256" key="6">
    <source>
        <dbReference type="ARBA" id="ARBA00022806"/>
    </source>
</evidence>
<dbReference type="InterPro" id="IPR047112">
    <property type="entry name" value="RecG/Mfd"/>
</dbReference>
<dbReference type="NCBIfam" id="TIGR00643">
    <property type="entry name" value="recG"/>
    <property type="match status" value="1"/>
</dbReference>
<dbReference type="SUPFAM" id="SSF50249">
    <property type="entry name" value="Nucleic acid-binding proteins"/>
    <property type="match status" value="1"/>
</dbReference>
<dbReference type="SMART" id="SM00487">
    <property type="entry name" value="DEXDc"/>
    <property type="match status" value="1"/>
</dbReference>
<dbReference type="Proteomes" id="UP000288812">
    <property type="component" value="Unassembled WGS sequence"/>
</dbReference>
<keyword evidence="4 15" id="KW-0227">DNA damage</keyword>
<dbReference type="InterPro" id="IPR027417">
    <property type="entry name" value="P-loop_NTPase"/>
</dbReference>
<evidence type="ECO:0000256" key="14">
    <source>
        <dbReference type="ARBA" id="ARBA00048988"/>
    </source>
</evidence>
<dbReference type="EMBL" id="RLIH01000005">
    <property type="protein sequence ID" value="RVU54898.1"/>
    <property type="molecule type" value="Genomic_DNA"/>
</dbReference>
<keyword evidence="5 15" id="KW-0378">Hydrolase</keyword>